<gene>
    <name evidence="1" type="ORF">BTN49_1744</name>
</gene>
<proteinExistence type="predicted"/>
<sequence>MMMGKGKAKRKISNWKQYNQALVNRGFIFFTEKFPRRNYMFWA</sequence>
<evidence type="ECO:0000313" key="1">
    <source>
        <dbReference type="EMBL" id="PCS22523.1"/>
    </source>
</evidence>
<reference evidence="2" key="1">
    <citation type="submission" date="2017-04" db="EMBL/GenBank/DDBJ databases">
        <title>Genome evolution of the luminous symbionts of deep sea anglerfish.</title>
        <authorList>
            <person name="Hendry T.A."/>
        </authorList>
    </citation>
    <scope>NUCLEOTIDE SEQUENCE [LARGE SCALE GENOMIC DNA]</scope>
</reference>
<comment type="caution">
    <text evidence="1">The sequence shown here is derived from an EMBL/GenBank/DDBJ whole genome shotgun (WGS) entry which is preliminary data.</text>
</comment>
<dbReference type="EMBL" id="NBYY01000016">
    <property type="protein sequence ID" value="PCS22523.1"/>
    <property type="molecule type" value="Genomic_DNA"/>
</dbReference>
<organism evidence="1 2">
    <name type="scientific">Candidatus Enterovibrio escicola</name>
    <dbReference type="NCBI Taxonomy" id="1927127"/>
    <lineage>
        <taxon>Bacteria</taxon>
        <taxon>Pseudomonadati</taxon>
        <taxon>Pseudomonadota</taxon>
        <taxon>Gammaproteobacteria</taxon>
        <taxon>Vibrionales</taxon>
        <taxon>Vibrionaceae</taxon>
        <taxon>Enterovibrio</taxon>
    </lineage>
</organism>
<dbReference type="AlphaFoldDB" id="A0A2A5T2X7"/>
<evidence type="ECO:0008006" key="3">
    <source>
        <dbReference type="Google" id="ProtNLM"/>
    </source>
</evidence>
<evidence type="ECO:0000313" key="2">
    <source>
        <dbReference type="Proteomes" id="UP000219020"/>
    </source>
</evidence>
<keyword evidence="2" id="KW-1185">Reference proteome</keyword>
<dbReference type="Proteomes" id="UP000219020">
    <property type="component" value="Unassembled WGS sequence"/>
</dbReference>
<name>A0A2A5T2X7_9GAMM</name>
<protein>
    <recommendedName>
        <fullName evidence="3">Mobile element protein</fullName>
    </recommendedName>
</protein>
<accession>A0A2A5T2X7</accession>